<dbReference type="InterPro" id="IPR001296">
    <property type="entry name" value="Glyco_trans_1"/>
</dbReference>
<dbReference type="SUPFAM" id="SSF53756">
    <property type="entry name" value="UDP-Glycosyltransferase/glycogen phosphorylase"/>
    <property type="match status" value="1"/>
</dbReference>
<dbReference type="RefSeq" id="WP_069708489.1">
    <property type="nucleotide sequence ID" value="NZ_CP017075.1"/>
</dbReference>
<dbReference type="Proteomes" id="UP000094626">
    <property type="component" value="Chromosome"/>
</dbReference>
<feature type="domain" description="Glycosyl transferase family 1" evidence="1">
    <location>
        <begin position="253"/>
        <end position="398"/>
    </location>
</feature>
<dbReference type="CDD" id="cd03809">
    <property type="entry name" value="GT4_MtfB-like"/>
    <property type="match status" value="1"/>
</dbReference>
<dbReference type="OrthoDB" id="9790710at2"/>
<dbReference type="PANTHER" id="PTHR46401">
    <property type="entry name" value="GLYCOSYLTRANSFERASE WBBK-RELATED"/>
    <property type="match status" value="1"/>
</dbReference>
<dbReference type="AlphaFoldDB" id="A0A1D8A5W2"/>
<gene>
    <name evidence="2" type="ORF">BES08_12480</name>
</gene>
<sequence>MKLRLPVFLDLLPARIDEAVGTRGWRRFRVARQRRLRQDTTASWPEARSEAGGPRPRLFIDMAVISKDDAGTGIQRVVRALALALRDAAPEQGWDIRFVSATRKRSYFEINWPDRLAGQSPDFTPIRAGPGDVFLGLDYSLDTLRWHRRKLARFRRQGGRLWFLVHDLLPLQRPEWFSRNTVLRYRIWLDMLAALAEGLVCNSGHTETELREVFDVRYGLTGGYRTQVVSMGGNILDATAPAAKPDAGIDAPRFDTTAPYFLMVGTLEPRKGHEDIVAAFEALWRDGGTQRLVLVGREGWQVSALAERIRSHPENGGRLLWLDDVGDRELAAIYDCCAGVIIASHAEGFGLPLVEALEHGKPVLARDLAVFRPHEGNGVDYFPADAATPALARAIGRWAEDVAAGRVVVTPSQATWALSAAELLSGLEQGG</sequence>
<evidence type="ECO:0000259" key="1">
    <source>
        <dbReference type="Pfam" id="PF00534"/>
    </source>
</evidence>
<dbReference type="GO" id="GO:0016757">
    <property type="term" value="F:glycosyltransferase activity"/>
    <property type="evidence" value="ECO:0007669"/>
    <property type="project" value="InterPro"/>
</dbReference>
<name>A0A1D8A5W2_9SPHN</name>
<dbReference type="Pfam" id="PF00534">
    <property type="entry name" value="Glycos_transf_1"/>
    <property type="match status" value="1"/>
</dbReference>
<dbReference type="KEGG" id="nre:BES08_12480"/>
<evidence type="ECO:0000313" key="2">
    <source>
        <dbReference type="EMBL" id="AOR77482.1"/>
    </source>
</evidence>
<proteinExistence type="predicted"/>
<protein>
    <submittedName>
        <fullName evidence="2">Glycosyl transferase</fullName>
    </submittedName>
</protein>
<dbReference type="Gene3D" id="3.40.50.2000">
    <property type="entry name" value="Glycogen Phosphorylase B"/>
    <property type="match status" value="1"/>
</dbReference>
<dbReference type="PANTHER" id="PTHR46401:SF9">
    <property type="entry name" value="MANNOSYLTRANSFERASE A"/>
    <property type="match status" value="1"/>
</dbReference>
<evidence type="ECO:0000313" key="3">
    <source>
        <dbReference type="Proteomes" id="UP000094626"/>
    </source>
</evidence>
<accession>A0A1D8A5W2</accession>
<dbReference type="EMBL" id="CP017075">
    <property type="protein sequence ID" value="AOR77482.1"/>
    <property type="molecule type" value="Genomic_DNA"/>
</dbReference>
<reference evidence="3" key="1">
    <citation type="journal article" date="2017" name="J. Biotechnol.">
        <title>Complete genome sequence of Novosphingobium resinovorum SA1, a versatile xenobiotic-degrading bacterium capable of utilizing sulfanilic acid.</title>
        <authorList>
            <person name="Hegedus B."/>
            <person name="Kos P.B."/>
            <person name="Balint B."/>
            <person name="Maroti G."/>
            <person name="Gan H.M."/>
            <person name="Perei K."/>
            <person name="Rakhely G."/>
        </authorList>
    </citation>
    <scope>NUCLEOTIDE SEQUENCE [LARGE SCALE GENOMIC DNA]</scope>
    <source>
        <strain evidence="3">SA1</strain>
    </source>
</reference>
<organism evidence="2 3">
    <name type="scientific">Novosphingobium resinovorum</name>
    <dbReference type="NCBI Taxonomy" id="158500"/>
    <lineage>
        <taxon>Bacteria</taxon>
        <taxon>Pseudomonadati</taxon>
        <taxon>Pseudomonadota</taxon>
        <taxon>Alphaproteobacteria</taxon>
        <taxon>Sphingomonadales</taxon>
        <taxon>Sphingomonadaceae</taxon>
        <taxon>Novosphingobium</taxon>
    </lineage>
</organism>
<keyword evidence="2" id="KW-0808">Transferase</keyword>
<keyword evidence="3" id="KW-1185">Reference proteome</keyword>